<keyword evidence="3" id="KW-0645">Protease</keyword>
<keyword evidence="7" id="KW-1185">Reference proteome</keyword>
<dbReference type="PANTHER" id="PTHR23402">
    <property type="entry name" value="PROTEASE FAMILY C15 PYROGLUTAMYL-PEPTIDASE I-RELATED"/>
    <property type="match status" value="1"/>
</dbReference>
<keyword evidence="5" id="KW-0788">Thiol protease</keyword>
<dbReference type="Gene3D" id="3.40.630.20">
    <property type="entry name" value="Peptidase C15, pyroglutamyl peptidase I-like"/>
    <property type="match status" value="1"/>
</dbReference>
<evidence type="ECO:0000256" key="2">
    <source>
        <dbReference type="ARBA" id="ARBA00022490"/>
    </source>
</evidence>
<reference evidence="6 7" key="1">
    <citation type="journal article" date="2018" name="Sci. Rep.">
        <title>Comparative genomics provides insights into the lifestyle and reveals functional heterogeneity of dark septate endophytic fungi.</title>
        <authorList>
            <person name="Knapp D.G."/>
            <person name="Nemeth J.B."/>
            <person name="Barry K."/>
            <person name="Hainaut M."/>
            <person name="Henrissat B."/>
            <person name="Johnson J."/>
            <person name="Kuo A."/>
            <person name="Lim J.H.P."/>
            <person name="Lipzen A."/>
            <person name="Nolan M."/>
            <person name="Ohm R.A."/>
            <person name="Tamas L."/>
            <person name="Grigoriev I.V."/>
            <person name="Spatafora J.W."/>
            <person name="Nagy L.G."/>
            <person name="Kovacs G.M."/>
        </authorList>
    </citation>
    <scope>NUCLEOTIDE SEQUENCE [LARGE SCALE GENOMIC DNA]</scope>
    <source>
        <strain evidence="6 7">DSE2036</strain>
    </source>
</reference>
<comment type="similarity">
    <text evidence="1">Belongs to the peptidase C15 family.</text>
</comment>
<keyword evidence="4" id="KW-0378">Hydrolase</keyword>
<dbReference type="GO" id="GO:0016920">
    <property type="term" value="F:pyroglutamyl-peptidase activity"/>
    <property type="evidence" value="ECO:0007669"/>
    <property type="project" value="InterPro"/>
</dbReference>
<dbReference type="PANTHER" id="PTHR23402:SF1">
    <property type="entry name" value="PYROGLUTAMYL-PEPTIDASE I"/>
    <property type="match status" value="1"/>
</dbReference>
<evidence type="ECO:0000256" key="1">
    <source>
        <dbReference type="ARBA" id="ARBA00006641"/>
    </source>
</evidence>
<accession>A0A2V1DLJ8</accession>
<dbReference type="OrthoDB" id="407146at2759"/>
<dbReference type="InterPro" id="IPR036440">
    <property type="entry name" value="Peptidase_C15-like_sf"/>
</dbReference>
<gene>
    <name evidence="6" type="ORF">DM02DRAFT_615480</name>
</gene>
<protein>
    <submittedName>
        <fullName evidence="6">Peptidase C15, pyroglutamyl peptidase I-like protein</fullName>
    </submittedName>
</protein>
<dbReference type="Pfam" id="PF01470">
    <property type="entry name" value="Peptidase_C15"/>
    <property type="match status" value="1"/>
</dbReference>
<sequence length="274" mass="29525">MAPVAAAVTRVLITGFGPFQGVPNNPSFAIVSRLPSTLPNNIEIYTHPSAIPVAYHPTINVLPDLYATAKPDVALHIGVAEGRKYFAVEAGSERGNFDLIRDIDGKNFTDAEGDAAWGNAAARLNTDIDLDSTITKWQTRTADFKWPSILSRQMSVLGALAEQKVDVKASHALSEALGEKGEDVSVAAPDPNDEVRWSDAVGFYLCGFIYYAGMVQKSVQSAAEASPQARVGKRDTVFMHVPLLLTEEEIGVGVNVTTELVQSLVETWRVQKAG</sequence>
<evidence type="ECO:0000256" key="4">
    <source>
        <dbReference type="ARBA" id="ARBA00022801"/>
    </source>
</evidence>
<dbReference type="InterPro" id="IPR016125">
    <property type="entry name" value="Peptidase_C15-like"/>
</dbReference>
<keyword evidence="2" id="KW-0963">Cytoplasm</keyword>
<dbReference type="EMBL" id="KZ805405">
    <property type="protein sequence ID" value="PVH98805.1"/>
    <property type="molecule type" value="Genomic_DNA"/>
</dbReference>
<proteinExistence type="inferred from homology"/>
<dbReference type="PRINTS" id="PR00706">
    <property type="entry name" value="PYROGLUPTASE"/>
</dbReference>
<evidence type="ECO:0000256" key="3">
    <source>
        <dbReference type="ARBA" id="ARBA00022670"/>
    </source>
</evidence>
<dbReference type="InterPro" id="IPR000816">
    <property type="entry name" value="Peptidase_C15"/>
</dbReference>
<name>A0A2V1DLJ8_9PLEO</name>
<dbReference type="SUPFAM" id="SSF53182">
    <property type="entry name" value="Pyrrolidone carboxyl peptidase (pyroglutamate aminopeptidase)"/>
    <property type="match status" value="1"/>
</dbReference>
<evidence type="ECO:0000256" key="5">
    <source>
        <dbReference type="ARBA" id="ARBA00022807"/>
    </source>
</evidence>
<dbReference type="GO" id="GO:0005829">
    <property type="term" value="C:cytosol"/>
    <property type="evidence" value="ECO:0007669"/>
    <property type="project" value="InterPro"/>
</dbReference>
<organism evidence="6 7">
    <name type="scientific">Periconia macrospinosa</name>
    <dbReference type="NCBI Taxonomy" id="97972"/>
    <lineage>
        <taxon>Eukaryota</taxon>
        <taxon>Fungi</taxon>
        <taxon>Dikarya</taxon>
        <taxon>Ascomycota</taxon>
        <taxon>Pezizomycotina</taxon>
        <taxon>Dothideomycetes</taxon>
        <taxon>Pleosporomycetidae</taxon>
        <taxon>Pleosporales</taxon>
        <taxon>Massarineae</taxon>
        <taxon>Periconiaceae</taxon>
        <taxon>Periconia</taxon>
    </lineage>
</organism>
<evidence type="ECO:0000313" key="7">
    <source>
        <dbReference type="Proteomes" id="UP000244855"/>
    </source>
</evidence>
<dbReference type="Proteomes" id="UP000244855">
    <property type="component" value="Unassembled WGS sequence"/>
</dbReference>
<dbReference type="AlphaFoldDB" id="A0A2V1DLJ8"/>
<dbReference type="GO" id="GO:0006508">
    <property type="term" value="P:proteolysis"/>
    <property type="evidence" value="ECO:0007669"/>
    <property type="project" value="UniProtKB-KW"/>
</dbReference>
<evidence type="ECO:0000313" key="6">
    <source>
        <dbReference type="EMBL" id="PVH98805.1"/>
    </source>
</evidence>